<accession>A0A1B6M404</accession>
<dbReference type="EMBL" id="GEBQ01009311">
    <property type="protein sequence ID" value="JAT30666.1"/>
    <property type="molecule type" value="Transcribed_RNA"/>
</dbReference>
<proteinExistence type="predicted"/>
<sequence>LPELALEVSDSSRRGCPGKRHLDRQNSTNTEFSGDSVFYDVSLEDPEVERSSDSPQAEVAPRKSFSEETFDRNKMNLIKERVRILEKVKSKPRTISSDSGDEELWREQDRRRVSQMVDDLLLEIYGDKSARLTRRRSCLGILRQGQEKDP</sequence>
<feature type="non-terminal residue" evidence="2">
    <location>
        <position position="1"/>
    </location>
</feature>
<feature type="non-terminal residue" evidence="2">
    <location>
        <position position="150"/>
    </location>
</feature>
<dbReference type="AlphaFoldDB" id="A0A1B6M404"/>
<gene>
    <name evidence="2" type="ORF">g.2687</name>
</gene>
<organism evidence="2">
    <name type="scientific">Graphocephala atropunctata</name>
    <dbReference type="NCBI Taxonomy" id="36148"/>
    <lineage>
        <taxon>Eukaryota</taxon>
        <taxon>Metazoa</taxon>
        <taxon>Ecdysozoa</taxon>
        <taxon>Arthropoda</taxon>
        <taxon>Hexapoda</taxon>
        <taxon>Insecta</taxon>
        <taxon>Pterygota</taxon>
        <taxon>Neoptera</taxon>
        <taxon>Paraneoptera</taxon>
        <taxon>Hemiptera</taxon>
        <taxon>Auchenorrhyncha</taxon>
        <taxon>Membracoidea</taxon>
        <taxon>Cicadellidae</taxon>
        <taxon>Cicadellinae</taxon>
        <taxon>Cicadellini</taxon>
        <taxon>Graphocephala</taxon>
    </lineage>
</organism>
<name>A0A1B6M404_9HEMI</name>
<evidence type="ECO:0000256" key="1">
    <source>
        <dbReference type="SAM" id="MobiDB-lite"/>
    </source>
</evidence>
<feature type="region of interest" description="Disordered" evidence="1">
    <location>
        <begin position="1"/>
        <end position="67"/>
    </location>
</feature>
<evidence type="ECO:0000313" key="2">
    <source>
        <dbReference type="EMBL" id="JAT30666.1"/>
    </source>
</evidence>
<protein>
    <submittedName>
        <fullName evidence="2">Uncharacterized protein</fullName>
    </submittedName>
</protein>
<reference evidence="2" key="1">
    <citation type="submission" date="2015-11" db="EMBL/GenBank/DDBJ databases">
        <title>De novo transcriptome assembly of four potential Pierce s Disease insect vectors from Arizona vineyards.</title>
        <authorList>
            <person name="Tassone E.E."/>
        </authorList>
    </citation>
    <scope>NUCLEOTIDE SEQUENCE</scope>
</reference>
<feature type="region of interest" description="Disordered" evidence="1">
    <location>
        <begin position="90"/>
        <end position="109"/>
    </location>
</feature>